<evidence type="ECO:0000313" key="10">
    <source>
        <dbReference type="EMBL" id="CAL8085816.1"/>
    </source>
</evidence>
<evidence type="ECO:0000256" key="6">
    <source>
        <dbReference type="ARBA" id="ARBA00022989"/>
    </source>
</evidence>
<evidence type="ECO:0000256" key="7">
    <source>
        <dbReference type="ARBA" id="ARBA00023128"/>
    </source>
</evidence>
<keyword evidence="6 9" id="KW-1133">Transmembrane helix</keyword>
<evidence type="ECO:0000256" key="4">
    <source>
        <dbReference type="ARBA" id="ARBA00022692"/>
    </source>
</evidence>
<comment type="subcellular location">
    <subcellularLocation>
        <location evidence="1">Mitochondrion membrane</location>
        <topology evidence="1">Multi-pass membrane protein</topology>
    </subcellularLocation>
</comment>
<keyword evidence="3" id="KW-0813">Transport</keyword>
<keyword evidence="5" id="KW-0029">Amino-acid transport</keyword>
<organism evidence="10 11">
    <name type="scientific">Orchesella dallaii</name>
    <dbReference type="NCBI Taxonomy" id="48710"/>
    <lineage>
        <taxon>Eukaryota</taxon>
        <taxon>Metazoa</taxon>
        <taxon>Ecdysozoa</taxon>
        <taxon>Arthropoda</taxon>
        <taxon>Hexapoda</taxon>
        <taxon>Collembola</taxon>
        <taxon>Entomobryomorpha</taxon>
        <taxon>Entomobryoidea</taxon>
        <taxon>Orchesellidae</taxon>
        <taxon>Orchesellinae</taxon>
        <taxon>Orchesella</taxon>
    </lineage>
</organism>
<evidence type="ECO:0000256" key="2">
    <source>
        <dbReference type="ARBA" id="ARBA00005974"/>
    </source>
</evidence>
<dbReference type="PANTHER" id="PTHR11153:SF8">
    <property type="entry name" value="SIDEROFLEXIN-1"/>
    <property type="match status" value="1"/>
</dbReference>
<evidence type="ECO:0000256" key="1">
    <source>
        <dbReference type="ARBA" id="ARBA00004225"/>
    </source>
</evidence>
<evidence type="ECO:0000313" key="11">
    <source>
        <dbReference type="Proteomes" id="UP001642540"/>
    </source>
</evidence>
<evidence type="ECO:0000256" key="5">
    <source>
        <dbReference type="ARBA" id="ARBA00022970"/>
    </source>
</evidence>
<comment type="similarity">
    <text evidence="2">Belongs to the sideroflexin family.</text>
</comment>
<evidence type="ECO:0000256" key="9">
    <source>
        <dbReference type="SAM" id="Phobius"/>
    </source>
</evidence>
<dbReference type="InterPro" id="IPR004686">
    <property type="entry name" value="Mtc"/>
</dbReference>
<comment type="caution">
    <text evidence="10">The sequence shown here is derived from an EMBL/GenBank/DDBJ whole genome shotgun (WGS) entry which is preliminary data.</text>
</comment>
<feature type="transmembrane region" description="Helical" evidence="9">
    <location>
        <begin position="149"/>
        <end position="169"/>
    </location>
</feature>
<protein>
    <recommendedName>
        <fullName evidence="12">Sideroflexin-1</fullName>
    </recommendedName>
</protein>
<dbReference type="EMBL" id="CAXLJM020000019">
    <property type="protein sequence ID" value="CAL8085816.1"/>
    <property type="molecule type" value="Genomic_DNA"/>
</dbReference>
<accession>A0ABP1Q1V4</accession>
<evidence type="ECO:0008006" key="12">
    <source>
        <dbReference type="Google" id="ProtNLM"/>
    </source>
</evidence>
<gene>
    <name evidence="10" type="ORF">ODALV1_LOCUS6241</name>
</gene>
<reference evidence="10 11" key="1">
    <citation type="submission" date="2024-08" db="EMBL/GenBank/DDBJ databases">
        <authorList>
            <person name="Cucini C."/>
            <person name="Frati F."/>
        </authorList>
    </citation>
    <scope>NUCLEOTIDE SEQUENCE [LARGE SCALE GENOMIC DNA]</scope>
</reference>
<keyword evidence="11" id="KW-1185">Reference proteome</keyword>
<name>A0ABP1Q1V4_9HEXA</name>
<sequence>MSSDTHKSIDLDKHKWDQSTFLGRFKYFFATTNVRRLFYSTTEFNNAKDIVTRNRKGEDIPGLSEDELWDAKHIYDSAFHPDTGEKVHWIGRMSGQLPVNVLIYGCMLNFYKTRLSLLFWQWVHRSTGSFLNYSNRSGDSPISMKTLGLSYISGVVGSLLVTSYLHIFLERVKKTELSLAL</sequence>
<keyword evidence="4 9" id="KW-0812">Transmembrane</keyword>
<feature type="transmembrane region" description="Helical" evidence="9">
    <location>
        <begin position="101"/>
        <end position="123"/>
    </location>
</feature>
<evidence type="ECO:0000256" key="8">
    <source>
        <dbReference type="ARBA" id="ARBA00023136"/>
    </source>
</evidence>
<dbReference type="Proteomes" id="UP001642540">
    <property type="component" value="Unassembled WGS sequence"/>
</dbReference>
<keyword evidence="7" id="KW-0496">Mitochondrion</keyword>
<evidence type="ECO:0000256" key="3">
    <source>
        <dbReference type="ARBA" id="ARBA00022448"/>
    </source>
</evidence>
<dbReference type="PANTHER" id="PTHR11153">
    <property type="entry name" value="SIDEROFLEXIN"/>
    <property type="match status" value="1"/>
</dbReference>
<keyword evidence="8 9" id="KW-0472">Membrane</keyword>
<dbReference type="Pfam" id="PF03820">
    <property type="entry name" value="SFXNs"/>
    <property type="match status" value="1"/>
</dbReference>
<proteinExistence type="inferred from homology"/>